<dbReference type="EMBL" id="CP045851">
    <property type="protein sequence ID" value="QGG96066.1"/>
    <property type="molecule type" value="Genomic_DNA"/>
</dbReference>
<gene>
    <name evidence="2" type="ORF">GH723_13710</name>
</gene>
<protein>
    <recommendedName>
        <fullName evidence="4">DUF3000 family protein</fullName>
    </recommendedName>
</protein>
<dbReference type="KEGG" id="atq:GH723_13710"/>
<evidence type="ECO:0000313" key="3">
    <source>
        <dbReference type="Proteomes" id="UP000334019"/>
    </source>
</evidence>
<reference evidence="2 3" key="1">
    <citation type="submission" date="2019-11" db="EMBL/GenBank/DDBJ databases">
        <authorList>
            <person name="He Y."/>
        </authorList>
    </citation>
    <scope>NUCLEOTIDE SEQUENCE [LARGE SCALE GENOMIC DNA]</scope>
    <source>
        <strain evidence="2 3">SCSIO 58843</strain>
    </source>
</reference>
<organism evidence="2 3">
    <name type="scientific">Actinomarinicola tropica</name>
    <dbReference type="NCBI Taxonomy" id="2789776"/>
    <lineage>
        <taxon>Bacteria</taxon>
        <taxon>Bacillati</taxon>
        <taxon>Actinomycetota</taxon>
        <taxon>Acidimicrobiia</taxon>
        <taxon>Acidimicrobiales</taxon>
        <taxon>Iamiaceae</taxon>
        <taxon>Actinomarinicola</taxon>
    </lineage>
</organism>
<evidence type="ECO:0008006" key="4">
    <source>
        <dbReference type="Google" id="ProtNLM"/>
    </source>
</evidence>
<name>A0A5Q2RNR3_9ACTN</name>
<dbReference type="AlphaFoldDB" id="A0A5Q2RNR3"/>
<evidence type="ECO:0000256" key="1">
    <source>
        <dbReference type="SAM" id="MobiDB-lite"/>
    </source>
</evidence>
<dbReference type="RefSeq" id="WP_153760172.1">
    <property type="nucleotide sequence ID" value="NZ_CP045851.1"/>
</dbReference>
<proteinExistence type="predicted"/>
<sequence length="202" mass="22414">MLDHVFTDAIGALRDALERALLERQAFEERFQSDILLGDLTWETSYGLPGEGSPPRVRVDITLDWPTWAQTAYRSWYIGEDMDEGPRIEIEIVVRIQRLAQLPDPSVFLAALPEHSPTIGGEQLQRGGPTVETAYPDDPTDPPAHAIEVSYEGSYELDETTLEDGGILDTHFGAMGGWISSTLVRLGDLKFEFLPPEEGDDG</sequence>
<keyword evidence="3" id="KW-1185">Reference proteome</keyword>
<evidence type="ECO:0000313" key="2">
    <source>
        <dbReference type="EMBL" id="QGG96066.1"/>
    </source>
</evidence>
<accession>A0A5Q2RNR3</accession>
<feature type="region of interest" description="Disordered" evidence="1">
    <location>
        <begin position="118"/>
        <end position="142"/>
    </location>
</feature>
<dbReference type="Proteomes" id="UP000334019">
    <property type="component" value="Chromosome"/>
</dbReference>